<dbReference type="Proteomes" id="UP000199643">
    <property type="component" value="Unassembled WGS sequence"/>
</dbReference>
<gene>
    <name evidence="1" type="ORF">SAMN05421827_115106</name>
</gene>
<keyword evidence="2" id="KW-1185">Reference proteome</keyword>
<name>A0A1G7Z7R8_9SPHI</name>
<sequence>MLLLSLKIYRVLCVKKAYSLFVFSFIYSISFAQNVAVVNGKSISAKEFMWAYKKSHNGNVSVPYDTLQAYLNLYINFKLKVLDAREMGLDKDADYQEEIKTYENALATHKKVGVSSKDQDFLLNEYREGVLMFNVSEQKIWNKAQEDEQAINEFYTKNQQNYNKPLNEVLGAVIADYQQRLEEKWLKSLKQKYQIKINESELKKLAKL</sequence>
<evidence type="ECO:0008006" key="3">
    <source>
        <dbReference type="Google" id="ProtNLM"/>
    </source>
</evidence>
<organism evidence="1 2">
    <name type="scientific">Pedobacter terrae</name>
    <dbReference type="NCBI Taxonomy" id="405671"/>
    <lineage>
        <taxon>Bacteria</taxon>
        <taxon>Pseudomonadati</taxon>
        <taxon>Bacteroidota</taxon>
        <taxon>Sphingobacteriia</taxon>
        <taxon>Sphingobacteriales</taxon>
        <taxon>Sphingobacteriaceae</taxon>
        <taxon>Pedobacter</taxon>
    </lineage>
</organism>
<protein>
    <recommendedName>
        <fullName evidence="3">Peptidylprolyl isomerase</fullName>
    </recommendedName>
</protein>
<reference evidence="2" key="1">
    <citation type="submission" date="2016-10" db="EMBL/GenBank/DDBJ databases">
        <authorList>
            <person name="Varghese N."/>
            <person name="Submissions S."/>
        </authorList>
    </citation>
    <scope>NUCLEOTIDE SEQUENCE [LARGE SCALE GENOMIC DNA]</scope>
    <source>
        <strain evidence="2">DSM 17933</strain>
    </source>
</reference>
<evidence type="ECO:0000313" key="1">
    <source>
        <dbReference type="EMBL" id="SDH04793.1"/>
    </source>
</evidence>
<dbReference type="STRING" id="405671.SAMN05421827_115106"/>
<evidence type="ECO:0000313" key="2">
    <source>
        <dbReference type="Proteomes" id="UP000199643"/>
    </source>
</evidence>
<proteinExistence type="predicted"/>
<accession>A0A1G7Z7R8</accession>
<dbReference type="EMBL" id="FNCH01000015">
    <property type="protein sequence ID" value="SDH04793.1"/>
    <property type="molecule type" value="Genomic_DNA"/>
</dbReference>
<dbReference type="AlphaFoldDB" id="A0A1G7Z7R8"/>